<dbReference type="AlphaFoldDB" id="A0A9N9Z9T4"/>
<dbReference type="Proteomes" id="UP000775872">
    <property type="component" value="Unassembled WGS sequence"/>
</dbReference>
<evidence type="ECO:0000313" key="1">
    <source>
        <dbReference type="EMBL" id="CAH0051694.1"/>
    </source>
</evidence>
<dbReference type="InterPro" id="IPR051961">
    <property type="entry name" value="Fungal_Metabolite_Diox"/>
</dbReference>
<dbReference type="Gene3D" id="2.60.120.620">
    <property type="entry name" value="q2cbj1_9rhob like domain"/>
    <property type="match status" value="1"/>
</dbReference>
<accession>A0A9N9Z9T4</accession>
<gene>
    <name evidence="1" type="ORF">CSOL1703_00014344</name>
</gene>
<dbReference type="EMBL" id="CABFOC020000042">
    <property type="protein sequence ID" value="CAH0051694.1"/>
    <property type="molecule type" value="Genomic_DNA"/>
</dbReference>
<evidence type="ECO:0000313" key="2">
    <source>
        <dbReference type="Proteomes" id="UP000775872"/>
    </source>
</evidence>
<evidence type="ECO:0008006" key="3">
    <source>
        <dbReference type="Google" id="ProtNLM"/>
    </source>
</evidence>
<name>A0A9N9Z9T4_9HYPO</name>
<dbReference type="OrthoDB" id="407832at2759"/>
<protein>
    <recommendedName>
        <fullName evidence="3">Phytanoyl-CoA dioxygenase</fullName>
    </recommendedName>
</protein>
<dbReference type="SUPFAM" id="SSF51197">
    <property type="entry name" value="Clavaminate synthase-like"/>
    <property type="match status" value="1"/>
</dbReference>
<dbReference type="PANTHER" id="PTHR37563">
    <property type="entry name" value="PHYTANOYL-COA DIOXYGENASE FAMILY PROTEIN (AFU_ORTHOLOGUE AFUA_2G03330)"/>
    <property type="match status" value="1"/>
</dbReference>
<comment type="caution">
    <text evidence="1">The sequence shown here is derived from an EMBL/GenBank/DDBJ whole genome shotgun (WGS) entry which is preliminary data.</text>
</comment>
<reference evidence="2" key="1">
    <citation type="submission" date="2019-06" db="EMBL/GenBank/DDBJ databases">
        <authorList>
            <person name="Broberg M."/>
        </authorList>
    </citation>
    <scope>NUCLEOTIDE SEQUENCE [LARGE SCALE GENOMIC DNA]</scope>
</reference>
<proteinExistence type="predicted"/>
<sequence>MQSASDAPVVIRLSDEERNAGSLSEHHLYDAVEAFFSDGFVVVENAVDLDKIDRLNERMLKDTQKLLAGEGLSHYAPLNSKVAQNGAKAGGNLSQVPPLEKGETQKHWPGMALCFPARANKMRSSEWLEPQIFANKQAAKIISSILGPQPEVHFMRSNTLLNTNDRQRVHSDMRFEHPTHPFAITQNVCLCDCGPENGMTELWLGTQNTGVEVRPQLGEPFIQESVVEQRRKIRPPLYPRVKKGSILIRDLRLWHAGMGNPTDNVRILLTINYYAGWYRNGALVHFPESLKQHVHSLEDYAGIKIAATYEPDDGFNYLESKFSNNFSSVLRPEVWEKIAHVKTAKGY</sequence>
<reference evidence="1 2" key="2">
    <citation type="submission" date="2021-10" db="EMBL/GenBank/DDBJ databases">
        <authorList>
            <person name="Piombo E."/>
        </authorList>
    </citation>
    <scope>NUCLEOTIDE SEQUENCE [LARGE SCALE GENOMIC DNA]</scope>
</reference>
<keyword evidence="2" id="KW-1185">Reference proteome</keyword>
<dbReference type="InterPro" id="IPR008775">
    <property type="entry name" value="Phytyl_CoA_dOase-like"/>
</dbReference>
<dbReference type="Pfam" id="PF05721">
    <property type="entry name" value="PhyH"/>
    <property type="match status" value="1"/>
</dbReference>
<dbReference type="PANTHER" id="PTHR37563:SF2">
    <property type="entry name" value="PHYTANOYL-COA DIOXYGENASE FAMILY PROTEIN (AFU_ORTHOLOGUE AFUA_2G03330)"/>
    <property type="match status" value="1"/>
</dbReference>
<organism evidence="1 2">
    <name type="scientific">Clonostachys solani</name>
    <dbReference type="NCBI Taxonomy" id="160281"/>
    <lineage>
        <taxon>Eukaryota</taxon>
        <taxon>Fungi</taxon>
        <taxon>Dikarya</taxon>
        <taxon>Ascomycota</taxon>
        <taxon>Pezizomycotina</taxon>
        <taxon>Sordariomycetes</taxon>
        <taxon>Hypocreomycetidae</taxon>
        <taxon>Hypocreales</taxon>
        <taxon>Bionectriaceae</taxon>
        <taxon>Clonostachys</taxon>
    </lineage>
</organism>